<dbReference type="Proteomes" id="UP000515158">
    <property type="component" value="Unplaced"/>
</dbReference>
<protein>
    <submittedName>
        <fullName evidence="4 5">Uncharacterized protein LOC117652607</fullName>
    </submittedName>
</protein>
<proteinExistence type="predicted"/>
<dbReference type="Pfam" id="PF07841">
    <property type="entry name" value="DM4_12"/>
    <property type="match status" value="1"/>
</dbReference>
<feature type="signal peptide" evidence="2">
    <location>
        <begin position="1"/>
        <end position="20"/>
    </location>
</feature>
<dbReference type="RefSeq" id="XP_034253541.1">
    <property type="nucleotide sequence ID" value="XM_034397650.1"/>
</dbReference>
<dbReference type="OrthoDB" id="6371365at2759"/>
<dbReference type="RefSeq" id="XP_034253545.1">
    <property type="nucleotide sequence ID" value="XM_034397654.1"/>
</dbReference>
<reference evidence="4 5" key="1">
    <citation type="submission" date="2025-04" db="UniProtKB">
        <authorList>
            <consortium name="RefSeq"/>
        </authorList>
    </citation>
    <scope>IDENTIFICATION</scope>
    <source>
        <tissue evidence="4 5">Total insect</tissue>
    </source>
</reference>
<evidence type="ECO:0000313" key="4">
    <source>
        <dbReference type="RefSeq" id="XP_034253539.1"/>
    </source>
</evidence>
<dbReference type="GeneID" id="117652607"/>
<dbReference type="RefSeq" id="XP_034253543.1">
    <property type="nucleotide sequence ID" value="XM_034397652.1"/>
</dbReference>
<dbReference type="KEGG" id="tpal:117652607"/>
<feature type="region of interest" description="Disordered" evidence="1">
    <location>
        <begin position="44"/>
        <end position="68"/>
    </location>
</feature>
<evidence type="ECO:0000313" key="7">
    <source>
        <dbReference type="RefSeq" id="XP_034253542.1"/>
    </source>
</evidence>
<keyword evidence="2" id="KW-0732">Signal</keyword>
<name>A0A6P9A7L5_THRPL</name>
<evidence type="ECO:0000313" key="8">
    <source>
        <dbReference type="RefSeq" id="XP_034253543.1"/>
    </source>
</evidence>
<evidence type="ECO:0000256" key="1">
    <source>
        <dbReference type="SAM" id="MobiDB-lite"/>
    </source>
</evidence>
<gene>
    <name evidence="4 5 6 7 8 9 10" type="primary">LOC117652607</name>
</gene>
<dbReference type="RefSeq" id="XP_034253540.1">
    <property type="nucleotide sequence ID" value="XM_034397649.1"/>
</dbReference>
<dbReference type="RefSeq" id="XP_034253544.1">
    <property type="nucleotide sequence ID" value="XM_034397653.1"/>
</dbReference>
<evidence type="ECO:0000313" key="9">
    <source>
        <dbReference type="RefSeq" id="XP_034253544.1"/>
    </source>
</evidence>
<feature type="chain" id="PRO_5044654965" evidence="2">
    <location>
        <begin position="21"/>
        <end position="205"/>
    </location>
</feature>
<dbReference type="RefSeq" id="XP_034253539.1">
    <property type="nucleotide sequence ID" value="XM_034397648.1"/>
</dbReference>
<evidence type="ECO:0000313" key="10">
    <source>
        <dbReference type="RefSeq" id="XP_034253545.1"/>
    </source>
</evidence>
<evidence type="ECO:0000313" key="6">
    <source>
        <dbReference type="RefSeq" id="XP_034253541.1"/>
    </source>
</evidence>
<organism evidence="5">
    <name type="scientific">Thrips palmi</name>
    <name type="common">Melon thrips</name>
    <dbReference type="NCBI Taxonomy" id="161013"/>
    <lineage>
        <taxon>Eukaryota</taxon>
        <taxon>Metazoa</taxon>
        <taxon>Ecdysozoa</taxon>
        <taxon>Arthropoda</taxon>
        <taxon>Hexapoda</taxon>
        <taxon>Insecta</taxon>
        <taxon>Pterygota</taxon>
        <taxon>Neoptera</taxon>
        <taxon>Paraneoptera</taxon>
        <taxon>Thysanoptera</taxon>
        <taxon>Terebrantia</taxon>
        <taxon>Thripoidea</taxon>
        <taxon>Thripidae</taxon>
        <taxon>Thrips</taxon>
    </lineage>
</organism>
<sequence>MERALLRVALLVMLFVLLSADYSSLVSTVFTALGGSVVSPTHAAPDGPHLGGHHRKVPTAPGDLGSLRRSDMVTPALHDGHEDDEDDDDVEDVFDFGGSTAKLFTAAGRSKLLATMRTSCLPKLICELHAAPHRQNLGESERSLLALIRETSISTTAEVTSKYHFAAHMGQLIAGVDGTGCHNFYPSCPFPGMQVLSMMKKIRIR</sequence>
<accession>A0A6P9A7L5</accession>
<dbReference type="AlphaFoldDB" id="A0A6P9A7L5"/>
<dbReference type="RefSeq" id="XP_034253542.1">
    <property type="nucleotide sequence ID" value="XM_034397651.1"/>
</dbReference>
<dbReference type="InterPro" id="IPR006631">
    <property type="entry name" value="DM4_12"/>
</dbReference>
<keyword evidence="3" id="KW-1185">Reference proteome</keyword>
<evidence type="ECO:0000313" key="3">
    <source>
        <dbReference type="Proteomes" id="UP000515158"/>
    </source>
</evidence>
<evidence type="ECO:0000313" key="5">
    <source>
        <dbReference type="RefSeq" id="XP_034253540.1"/>
    </source>
</evidence>
<evidence type="ECO:0000256" key="2">
    <source>
        <dbReference type="SAM" id="SignalP"/>
    </source>
</evidence>